<feature type="transmembrane region" description="Helical" evidence="6">
    <location>
        <begin position="38"/>
        <end position="66"/>
    </location>
</feature>
<dbReference type="PANTHER" id="PTHR10846:SF8">
    <property type="entry name" value="INNER MEMBRANE PROTEIN YRBG"/>
    <property type="match status" value="1"/>
</dbReference>
<evidence type="ECO:0000259" key="7">
    <source>
        <dbReference type="Pfam" id="PF01699"/>
    </source>
</evidence>
<evidence type="ECO:0000313" key="8">
    <source>
        <dbReference type="EMBL" id="ACB83872.1"/>
    </source>
</evidence>
<evidence type="ECO:0000256" key="1">
    <source>
        <dbReference type="ARBA" id="ARBA00004141"/>
    </source>
</evidence>
<dbReference type="InterPro" id="IPR004481">
    <property type="entry name" value="K/Na/Ca-exchanger"/>
</dbReference>
<feature type="transmembrane region" description="Helical" evidence="6">
    <location>
        <begin position="72"/>
        <end position="93"/>
    </location>
</feature>
<dbReference type="AlphaFoldDB" id="B2A4V0"/>
<feature type="region of interest" description="Disordered" evidence="5">
    <location>
        <begin position="164"/>
        <end position="185"/>
    </location>
</feature>
<feature type="transmembrane region" description="Helical" evidence="6">
    <location>
        <begin position="228"/>
        <end position="251"/>
    </location>
</feature>
<evidence type="ECO:0000313" key="9">
    <source>
        <dbReference type="Proteomes" id="UP000001683"/>
    </source>
</evidence>
<dbReference type="GO" id="GO:0008273">
    <property type="term" value="F:calcium, potassium:sodium antiporter activity"/>
    <property type="evidence" value="ECO:0007669"/>
    <property type="project" value="TreeGrafter"/>
</dbReference>
<comment type="subcellular location">
    <subcellularLocation>
        <location evidence="1">Membrane</location>
        <topology evidence="1">Multi-pass membrane protein</topology>
    </subcellularLocation>
</comment>
<dbReference type="Gene3D" id="1.20.1420.30">
    <property type="entry name" value="NCX, central ion-binding region"/>
    <property type="match status" value="1"/>
</dbReference>
<feature type="transmembrane region" description="Helical" evidence="6">
    <location>
        <begin position="294"/>
        <end position="314"/>
    </location>
</feature>
<reference evidence="8 9" key="2">
    <citation type="journal article" date="2011" name="J. Bacteriol.">
        <title>Complete genome sequence of the anaerobic, halophilic alkalithermophile Natranaerobius thermophilus JW/NM-WN-LF.</title>
        <authorList>
            <person name="Zhao B."/>
            <person name="Mesbah N.M."/>
            <person name="Dalin E."/>
            <person name="Goodwin L."/>
            <person name="Nolan M."/>
            <person name="Pitluck S."/>
            <person name="Chertkov O."/>
            <person name="Brettin T.S."/>
            <person name="Han J."/>
            <person name="Larimer F.W."/>
            <person name="Land M.L."/>
            <person name="Hauser L."/>
            <person name="Kyrpides N."/>
            <person name="Wiegel J."/>
        </authorList>
    </citation>
    <scope>NUCLEOTIDE SEQUENCE [LARGE SCALE GENOMIC DNA]</scope>
    <source>
        <strain evidence="9">ATCC BAA-1301 / DSM 18059 / JW/NM-WN-LF</strain>
    </source>
</reference>
<evidence type="ECO:0000256" key="5">
    <source>
        <dbReference type="SAM" id="MobiDB-lite"/>
    </source>
</evidence>
<evidence type="ECO:0000256" key="3">
    <source>
        <dbReference type="ARBA" id="ARBA00022989"/>
    </source>
</evidence>
<dbReference type="PANTHER" id="PTHR10846">
    <property type="entry name" value="SODIUM/POTASSIUM/CALCIUM EXCHANGER"/>
    <property type="match status" value="1"/>
</dbReference>
<dbReference type="OrthoDB" id="9794225at2"/>
<evidence type="ECO:0000256" key="4">
    <source>
        <dbReference type="ARBA" id="ARBA00023136"/>
    </source>
</evidence>
<feature type="domain" description="Sodium/calcium exchanger membrane region" evidence="7">
    <location>
        <begin position="197"/>
        <end position="341"/>
    </location>
</feature>
<feature type="transmembrane region" description="Helical" evidence="6">
    <location>
        <begin position="321"/>
        <end position="342"/>
    </location>
</feature>
<dbReference type="GO" id="GO:0005262">
    <property type="term" value="F:calcium channel activity"/>
    <property type="evidence" value="ECO:0007669"/>
    <property type="project" value="TreeGrafter"/>
</dbReference>
<reference evidence="8 9" key="1">
    <citation type="submission" date="2008-04" db="EMBL/GenBank/DDBJ databases">
        <title>Complete sequence of chromosome of Natranaerobius thermophilus JW/NM-WN-LF.</title>
        <authorList>
            <consortium name="US DOE Joint Genome Institute"/>
            <person name="Copeland A."/>
            <person name="Lucas S."/>
            <person name="Lapidus A."/>
            <person name="Glavina del Rio T."/>
            <person name="Dalin E."/>
            <person name="Tice H."/>
            <person name="Bruce D."/>
            <person name="Goodwin L."/>
            <person name="Pitluck S."/>
            <person name="Chertkov O."/>
            <person name="Brettin T."/>
            <person name="Detter J.C."/>
            <person name="Han C."/>
            <person name="Kuske C.R."/>
            <person name="Schmutz J."/>
            <person name="Larimer F."/>
            <person name="Land M."/>
            <person name="Hauser L."/>
            <person name="Kyrpides N."/>
            <person name="Lykidis A."/>
            <person name="Mesbah N.M."/>
            <person name="Wiegel J."/>
        </authorList>
    </citation>
    <scope>NUCLEOTIDE SEQUENCE [LARGE SCALE GENOMIC DNA]</scope>
    <source>
        <strain evidence="9">ATCC BAA-1301 / DSM 18059 / JW/NM-WN-LF</strain>
    </source>
</reference>
<feature type="transmembrane region" description="Helical" evidence="6">
    <location>
        <begin position="105"/>
        <end position="126"/>
    </location>
</feature>
<evidence type="ECO:0000256" key="6">
    <source>
        <dbReference type="SAM" id="Phobius"/>
    </source>
</evidence>
<keyword evidence="3 6" id="KW-1133">Transmembrane helix</keyword>
<feature type="transmembrane region" description="Helical" evidence="6">
    <location>
        <begin position="263"/>
        <end position="282"/>
    </location>
</feature>
<sequence>MNNIILTWLVFIGTAAAIFFSGKRLSTVADKIGKVTGLGGAFVGVLLLPIVTTLPELSVTISAIIIDAPNLALGNLFGSNLLNLSLIFFMDIAQGKGPIAKKLSFDHILAVSMLTIILTIALTGIVEQELFTIGHLGGSSLLIFFVYFVSHTIHYRYHKRNPNLSTDPVDSSEPPDERNDSKNNTRSSESLKKLVFEFAVLGIIIIVSARFLSGAADTIAENTGLTEGLLGVVFLALSTSLPELVITLSAVKKGFFDQAFGSILGANILNMGLIFIVDTIYLKGPILQFSEQEIFNAAVIGILMTNVIAAGIIYRSKRSYFYLGIDAIVILILYIIFLISSIA</sequence>
<dbReference type="Pfam" id="PF01699">
    <property type="entry name" value="Na_Ca_ex"/>
    <property type="match status" value="2"/>
</dbReference>
<dbReference type="InParanoid" id="B2A4V0"/>
<dbReference type="HOGENOM" id="CLU_007948_2_1_9"/>
<dbReference type="STRING" id="457570.Nther_0274"/>
<accession>B2A4V0</accession>
<gene>
    <name evidence="8" type="ordered locus">Nther_0274</name>
</gene>
<dbReference type="eggNOG" id="COG0530">
    <property type="taxonomic scope" value="Bacteria"/>
</dbReference>
<feature type="transmembrane region" description="Helical" evidence="6">
    <location>
        <begin position="194"/>
        <end position="216"/>
    </location>
</feature>
<name>B2A4V0_NATTJ</name>
<dbReference type="RefSeq" id="WP_012446760.1">
    <property type="nucleotide sequence ID" value="NC_010718.1"/>
</dbReference>
<dbReference type="KEGG" id="nth:Nther_0274"/>
<feature type="compositionally biased region" description="Basic and acidic residues" evidence="5">
    <location>
        <begin position="175"/>
        <end position="185"/>
    </location>
</feature>
<dbReference type="GO" id="GO:0005886">
    <property type="term" value="C:plasma membrane"/>
    <property type="evidence" value="ECO:0007669"/>
    <property type="project" value="TreeGrafter"/>
</dbReference>
<dbReference type="InterPro" id="IPR004837">
    <property type="entry name" value="NaCa_Exmemb"/>
</dbReference>
<proteinExistence type="predicted"/>
<keyword evidence="9" id="KW-1185">Reference proteome</keyword>
<dbReference type="Proteomes" id="UP000001683">
    <property type="component" value="Chromosome"/>
</dbReference>
<feature type="domain" description="Sodium/calcium exchanger membrane region" evidence="7">
    <location>
        <begin position="7"/>
        <end position="150"/>
    </location>
</feature>
<keyword evidence="2 6" id="KW-0812">Transmembrane</keyword>
<dbReference type="GO" id="GO:0006874">
    <property type="term" value="P:intracellular calcium ion homeostasis"/>
    <property type="evidence" value="ECO:0007669"/>
    <property type="project" value="TreeGrafter"/>
</dbReference>
<feature type="transmembrane region" description="Helical" evidence="6">
    <location>
        <begin position="6"/>
        <end position="26"/>
    </location>
</feature>
<dbReference type="EMBL" id="CP001034">
    <property type="protein sequence ID" value="ACB83872.1"/>
    <property type="molecule type" value="Genomic_DNA"/>
</dbReference>
<feature type="transmembrane region" description="Helical" evidence="6">
    <location>
        <begin position="132"/>
        <end position="150"/>
    </location>
</feature>
<keyword evidence="4 6" id="KW-0472">Membrane</keyword>
<protein>
    <submittedName>
        <fullName evidence="8">Sodium/calcium exchanger membrane region</fullName>
    </submittedName>
</protein>
<dbReference type="InterPro" id="IPR044880">
    <property type="entry name" value="NCX_ion-bd_dom_sf"/>
</dbReference>
<evidence type="ECO:0000256" key="2">
    <source>
        <dbReference type="ARBA" id="ARBA00022692"/>
    </source>
</evidence>
<organism evidence="8 9">
    <name type="scientific">Natranaerobius thermophilus (strain ATCC BAA-1301 / DSM 18059 / JW/NM-WN-LF)</name>
    <dbReference type="NCBI Taxonomy" id="457570"/>
    <lineage>
        <taxon>Bacteria</taxon>
        <taxon>Bacillati</taxon>
        <taxon>Bacillota</taxon>
        <taxon>Clostridia</taxon>
        <taxon>Natranaerobiales</taxon>
        <taxon>Natranaerobiaceae</taxon>
        <taxon>Natranaerobius</taxon>
    </lineage>
</organism>